<accession>A0AAQ3SNI7</accession>
<protein>
    <submittedName>
        <fullName evidence="2">Uncharacterized protein</fullName>
    </submittedName>
</protein>
<feature type="compositionally biased region" description="Basic and acidic residues" evidence="1">
    <location>
        <begin position="52"/>
        <end position="64"/>
    </location>
</feature>
<dbReference type="EMBL" id="CP144746">
    <property type="protein sequence ID" value="WVZ57870.1"/>
    <property type="molecule type" value="Genomic_DNA"/>
</dbReference>
<organism evidence="2 3">
    <name type="scientific">Paspalum notatum var. saurae</name>
    <dbReference type="NCBI Taxonomy" id="547442"/>
    <lineage>
        <taxon>Eukaryota</taxon>
        <taxon>Viridiplantae</taxon>
        <taxon>Streptophyta</taxon>
        <taxon>Embryophyta</taxon>
        <taxon>Tracheophyta</taxon>
        <taxon>Spermatophyta</taxon>
        <taxon>Magnoliopsida</taxon>
        <taxon>Liliopsida</taxon>
        <taxon>Poales</taxon>
        <taxon>Poaceae</taxon>
        <taxon>PACMAD clade</taxon>
        <taxon>Panicoideae</taxon>
        <taxon>Andropogonodae</taxon>
        <taxon>Paspaleae</taxon>
        <taxon>Paspalinae</taxon>
        <taxon>Paspalum</taxon>
    </lineage>
</organism>
<keyword evidence="3" id="KW-1185">Reference proteome</keyword>
<feature type="compositionally biased region" description="Basic and acidic residues" evidence="1">
    <location>
        <begin position="87"/>
        <end position="96"/>
    </location>
</feature>
<reference evidence="2 3" key="1">
    <citation type="submission" date="2024-02" db="EMBL/GenBank/DDBJ databases">
        <title>High-quality chromosome-scale genome assembly of Pensacola bahiagrass (Paspalum notatum Flugge var. saurae).</title>
        <authorList>
            <person name="Vega J.M."/>
            <person name="Podio M."/>
            <person name="Orjuela J."/>
            <person name="Siena L.A."/>
            <person name="Pessino S.C."/>
            <person name="Combes M.C."/>
            <person name="Mariac C."/>
            <person name="Albertini E."/>
            <person name="Pupilli F."/>
            <person name="Ortiz J.P.A."/>
            <person name="Leblanc O."/>
        </authorList>
    </citation>
    <scope>NUCLEOTIDE SEQUENCE [LARGE SCALE GENOMIC DNA]</scope>
    <source>
        <strain evidence="2">R1</strain>
        <tissue evidence="2">Leaf</tissue>
    </source>
</reference>
<feature type="compositionally biased region" description="Low complexity" evidence="1">
    <location>
        <begin position="69"/>
        <end position="82"/>
    </location>
</feature>
<feature type="region of interest" description="Disordered" evidence="1">
    <location>
        <begin position="1"/>
        <end position="96"/>
    </location>
</feature>
<evidence type="ECO:0000313" key="3">
    <source>
        <dbReference type="Proteomes" id="UP001341281"/>
    </source>
</evidence>
<gene>
    <name evidence="2" type="ORF">U9M48_008205</name>
</gene>
<dbReference type="Proteomes" id="UP001341281">
    <property type="component" value="Chromosome 02"/>
</dbReference>
<dbReference type="AlphaFoldDB" id="A0AAQ3SNI7"/>
<evidence type="ECO:0000313" key="2">
    <source>
        <dbReference type="EMBL" id="WVZ57870.1"/>
    </source>
</evidence>
<sequence>MHGTPACDARRPGAPASYDARTPDDSPGCDARRPGRLSDSLTPGHTATHPAARPDEPSACDARRPGQVRCLADPRPARLRAATPGSQDERESTSVP</sequence>
<evidence type="ECO:0000256" key="1">
    <source>
        <dbReference type="SAM" id="MobiDB-lite"/>
    </source>
</evidence>
<proteinExistence type="predicted"/>
<name>A0AAQ3SNI7_PASNO</name>